<dbReference type="EMBL" id="JADCKQ010000018">
    <property type="protein sequence ID" value="MBI1495343.1"/>
    <property type="molecule type" value="Genomic_DNA"/>
</dbReference>
<dbReference type="AlphaFoldDB" id="A0A8J7IE98"/>
<sequence>MNITGEQLYSPRQFSVVAGGDQNLENCKIDAANWGGSLTGHVISAPDYSISISGVSGYDLEFRVIGTCDTVLLINNAHGTWFYDDDSYGDGDPKIRLNNPGSDGVYDVWIGTFNGAACDATLIVESF</sequence>
<evidence type="ECO:0008006" key="3">
    <source>
        <dbReference type="Google" id="ProtNLM"/>
    </source>
</evidence>
<dbReference type="Proteomes" id="UP000640583">
    <property type="component" value="Unassembled WGS sequence"/>
</dbReference>
<reference evidence="1" key="1">
    <citation type="submission" date="2020-10" db="EMBL/GenBank/DDBJ databases">
        <title>Paenihalocynthiibacter styelae gen. nov., sp. nov., isolated from stalked sea squirt Styela clava.</title>
        <authorList>
            <person name="Kim Y.-O."/>
            <person name="Yoon J.-H."/>
        </authorList>
    </citation>
    <scope>NUCLEOTIDE SEQUENCE</scope>
    <source>
        <strain evidence="1">MYP1-1</strain>
    </source>
</reference>
<accession>A0A8J7IE98</accession>
<evidence type="ECO:0000313" key="2">
    <source>
        <dbReference type="Proteomes" id="UP000640583"/>
    </source>
</evidence>
<organism evidence="1 2">
    <name type="scientific">Halocynthiibacter styelae</name>
    <dbReference type="NCBI Taxonomy" id="2761955"/>
    <lineage>
        <taxon>Bacteria</taxon>
        <taxon>Pseudomonadati</taxon>
        <taxon>Pseudomonadota</taxon>
        <taxon>Alphaproteobacteria</taxon>
        <taxon>Rhodobacterales</taxon>
        <taxon>Paracoccaceae</taxon>
        <taxon>Halocynthiibacter</taxon>
    </lineage>
</organism>
<keyword evidence="2" id="KW-1185">Reference proteome</keyword>
<proteinExistence type="predicted"/>
<protein>
    <recommendedName>
        <fullName evidence="3">Peptidase S1</fullName>
    </recommendedName>
</protein>
<gene>
    <name evidence="1" type="ORF">H1D41_17000</name>
</gene>
<evidence type="ECO:0000313" key="1">
    <source>
        <dbReference type="EMBL" id="MBI1495343.1"/>
    </source>
</evidence>
<name>A0A8J7IE98_9RHOB</name>
<comment type="caution">
    <text evidence="1">The sequence shown here is derived from an EMBL/GenBank/DDBJ whole genome shotgun (WGS) entry which is preliminary data.</text>
</comment>